<dbReference type="Gene3D" id="3.30.450.20">
    <property type="entry name" value="PAS domain"/>
    <property type="match status" value="2"/>
</dbReference>
<reference evidence="7" key="1">
    <citation type="submission" date="2018-03" db="EMBL/GenBank/DDBJ databases">
        <title>Cross-interface Injection: A General Nanoliter Liquid Handling Method Applied to Single Cells Genome Amplification Automated Nanoliter Liquid Handling Applied to Single Cell Multiple Displacement Amplification.</title>
        <authorList>
            <person name="Yun J."/>
            <person name="Xu P."/>
            <person name="Xu J."/>
            <person name="Dai X."/>
            <person name="Wang Y."/>
            <person name="Zheng X."/>
            <person name="Cao C."/>
            <person name="Yi Q."/>
            <person name="Zhu Y."/>
            <person name="Wang L."/>
            <person name="Dong Z."/>
            <person name="Huang Y."/>
            <person name="Huang L."/>
            <person name="Du W."/>
        </authorList>
    </citation>
    <scope>NUCLEOTIDE SEQUENCE [LARGE SCALE GENOMIC DNA]</scope>
    <source>
        <strain evidence="7">Z-D3-2</strain>
    </source>
</reference>
<dbReference type="InterPro" id="IPR035965">
    <property type="entry name" value="PAS-like_dom_sf"/>
</dbReference>
<evidence type="ECO:0000256" key="1">
    <source>
        <dbReference type="ARBA" id="ARBA00000085"/>
    </source>
</evidence>
<dbReference type="Pfam" id="PF08447">
    <property type="entry name" value="PAS_3"/>
    <property type="match status" value="1"/>
</dbReference>
<dbReference type="InterPro" id="IPR013767">
    <property type="entry name" value="PAS_fold"/>
</dbReference>
<evidence type="ECO:0000256" key="5">
    <source>
        <dbReference type="ARBA" id="ARBA00022777"/>
    </source>
</evidence>
<dbReference type="AlphaFoldDB" id="A0A2T4CYP1"/>
<dbReference type="CDD" id="cd00130">
    <property type="entry name" value="PAS"/>
    <property type="match status" value="2"/>
</dbReference>
<evidence type="ECO:0000256" key="3">
    <source>
        <dbReference type="ARBA" id="ARBA00022553"/>
    </source>
</evidence>
<evidence type="ECO:0000256" key="2">
    <source>
        <dbReference type="ARBA" id="ARBA00012438"/>
    </source>
</evidence>
<keyword evidence="5" id="KW-0418">Kinase</keyword>
<dbReference type="NCBIfam" id="TIGR00229">
    <property type="entry name" value="sensory_box"/>
    <property type="match status" value="1"/>
</dbReference>
<dbReference type="GO" id="GO:0004673">
    <property type="term" value="F:protein histidine kinase activity"/>
    <property type="evidence" value="ECO:0007669"/>
    <property type="project" value="UniProtKB-EC"/>
</dbReference>
<keyword evidence="4" id="KW-0808">Transferase</keyword>
<dbReference type="SUPFAM" id="SSF55785">
    <property type="entry name" value="PYP-like sensor domain (PAS domain)"/>
    <property type="match status" value="2"/>
</dbReference>
<evidence type="ECO:0000313" key="7">
    <source>
        <dbReference type="EMBL" id="PTB86665.1"/>
    </source>
</evidence>
<dbReference type="PROSITE" id="PS50112">
    <property type="entry name" value="PAS"/>
    <property type="match status" value="2"/>
</dbReference>
<dbReference type="EC" id="2.7.13.3" evidence="2"/>
<accession>A0A2T4CYP1</accession>
<organism evidence="7">
    <name type="scientific">Pseudidiomarina aestuarii</name>
    <dbReference type="NCBI Taxonomy" id="624146"/>
    <lineage>
        <taxon>Bacteria</taxon>
        <taxon>Pseudomonadati</taxon>
        <taxon>Pseudomonadota</taxon>
        <taxon>Gammaproteobacteria</taxon>
        <taxon>Alteromonadales</taxon>
        <taxon>Idiomarinaceae</taxon>
        <taxon>Pseudidiomarina</taxon>
    </lineage>
</organism>
<comment type="caution">
    <text evidence="7">The sequence shown here is derived from an EMBL/GenBank/DDBJ whole genome shotgun (WGS) entry which is preliminary data.</text>
</comment>
<proteinExistence type="predicted"/>
<keyword evidence="3" id="KW-0597">Phosphoprotein</keyword>
<dbReference type="InterPro" id="IPR052162">
    <property type="entry name" value="Sensor_kinase/Photoreceptor"/>
</dbReference>
<dbReference type="PANTHER" id="PTHR43304:SF1">
    <property type="entry name" value="PAC DOMAIN-CONTAINING PROTEIN"/>
    <property type="match status" value="1"/>
</dbReference>
<dbReference type="Pfam" id="PF00989">
    <property type="entry name" value="PAS"/>
    <property type="match status" value="1"/>
</dbReference>
<dbReference type="SMART" id="SM00091">
    <property type="entry name" value="PAS"/>
    <property type="match status" value="2"/>
</dbReference>
<comment type="catalytic activity">
    <reaction evidence="1">
        <text>ATP + protein L-histidine = ADP + protein N-phospho-L-histidine.</text>
        <dbReference type="EC" id="2.7.13.3"/>
    </reaction>
</comment>
<dbReference type="PANTHER" id="PTHR43304">
    <property type="entry name" value="PHYTOCHROME-LIKE PROTEIN CPH1"/>
    <property type="match status" value="1"/>
</dbReference>
<evidence type="ECO:0000256" key="4">
    <source>
        <dbReference type="ARBA" id="ARBA00022679"/>
    </source>
</evidence>
<feature type="domain" description="PAS" evidence="6">
    <location>
        <begin position="139"/>
        <end position="214"/>
    </location>
</feature>
<dbReference type="InterPro" id="IPR000014">
    <property type="entry name" value="PAS"/>
</dbReference>
<dbReference type="EMBL" id="PYVN01000008">
    <property type="protein sequence ID" value="PTB86665.1"/>
    <property type="molecule type" value="Genomic_DNA"/>
</dbReference>
<feature type="domain" description="PAS" evidence="6">
    <location>
        <begin position="16"/>
        <end position="71"/>
    </location>
</feature>
<evidence type="ECO:0000259" key="6">
    <source>
        <dbReference type="PROSITE" id="PS50112"/>
    </source>
</evidence>
<name>A0A2T4CYP1_9GAMM</name>
<dbReference type="GO" id="GO:0006355">
    <property type="term" value="P:regulation of DNA-templated transcription"/>
    <property type="evidence" value="ECO:0007669"/>
    <property type="project" value="InterPro"/>
</dbReference>
<sequence length="259" mass="29541">MTLLKWPNKIVNSAPTASQLTQLLNSLSDVVMMLDEQHQIIMINQCWQDITGISIEQTQGKVFTDFLHPEDISNWIQLLQNMRCEAKEVIWFRLISASGELRWCEMRLQSVEKNKLYPLSATLCDITPQVRNEQVRHASYRSLQSLVDRLPAMLYRARNNISWSMEYVSEGCEYVTGYSAQTMLNQPQVSLGAMIHAADAGYVWEQVQIALENQNTFTIQYRLTQANGNEIVVLDKGRGLYSESGMVLGVEGIIFQIAE</sequence>
<dbReference type="InterPro" id="IPR013655">
    <property type="entry name" value="PAS_fold_3"/>
</dbReference>
<gene>
    <name evidence="7" type="ORF">C9940_01420</name>
</gene>
<protein>
    <recommendedName>
        <fullName evidence="2">histidine kinase</fullName>
        <ecNumber evidence="2">2.7.13.3</ecNumber>
    </recommendedName>
</protein>